<dbReference type="OrthoDB" id="2497581at2759"/>
<dbReference type="AlphaFoldDB" id="A0A8H5C7J4"/>
<dbReference type="EMBL" id="JAACJK010000058">
    <property type="protein sequence ID" value="KAF5336591.1"/>
    <property type="molecule type" value="Genomic_DNA"/>
</dbReference>
<dbReference type="Pfam" id="PF23631">
    <property type="entry name" value="DUF7143"/>
    <property type="match status" value="1"/>
</dbReference>
<accession>A0A8H5C7J4</accession>
<gene>
    <name evidence="3" type="ORF">D9611_006677</name>
</gene>
<reference evidence="3 4" key="1">
    <citation type="journal article" date="2020" name="ISME J.">
        <title>Uncovering the hidden diversity of litter-decomposition mechanisms in mushroom-forming fungi.</title>
        <authorList>
            <person name="Floudas D."/>
            <person name="Bentzer J."/>
            <person name="Ahren D."/>
            <person name="Johansson T."/>
            <person name="Persson P."/>
            <person name="Tunlid A."/>
        </authorList>
    </citation>
    <scope>NUCLEOTIDE SEQUENCE [LARGE SCALE GENOMIC DNA]</scope>
    <source>
        <strain evidence="3 4">CBS 175.51</strain>
    </source>
</reference>
<feature type="domain" description="DUF7143" evidence="2">
    <location>
        <begin position="44"/>
        <end position="100"/>
    </location>
</feature>
<evidence type="ECO:0000259" key="2">
    <source>
        <dbReference type="Pfam" id="PF23631"/>
    </source>
</evidence>
<feature type="region of interest" description="Disordered" evidence="1">
    <location>
        <begin position="16"/>
        <end position="39"/>
    </location>
</feature>
<comment type="caution">
    <text evidence="3">The sequence shown here is derived from an EMBL/GenBank/DDBJ whole genome shotgun (WGS) entry which is preliminary data.</text>
</comment>
<feature type="compositionally biased region" description="Low complexity" evidence="1">
    <location>
        <begin position="94"/>
        <end position="108"/>
    </location>
</feature>
<name>A0A8H5C7J4_9AGAR</name>
<keyword evidence="4" id="KW-1185">Reference proteome</keyword>
<evidence type="ECO:0000313" key="3">
    <source>
        <dbReference type="EMBL" id="KAF5336591.1"/>
    </source>
</evidence>
<evidence type="ECO:0000313" key="4">
    <source>
        <dbReference type="Proteomes" id="UP000541558"/>
    </source>
</evidence>
<protein>
    <recommendedName>
        <fullName evidence="2">DUF7143 domain-containing protein</fullName>
    </recommendedName>
</protein>
<evidence type="ECO:0000256" key="1">
    <source>
        <dbReference type="SAM" id="MobiDB-lite"/>
    </source>
</evidence>
<dbReference type="Proteomes" id="UP000541558">
    <property type="component" value="Unassembled WGS sequence"/>
</dbReference>
<proteinExistence type="predicted"/>
<organism evidence="3 4">
    <name type="scientific">Ephemerocybe angulata</name>
    <dbReference type="NCBI Taxonomy" id="980116"/>
    <lineage>
        <taxon>Eukaryota</taxon>
        <taxon>Fungi</taxon>
        <taxon>Dikarya</taxon>
        <taxon>Basidiomycota</taxon>
        <taxon>Agaricomycotina</taxon>
        <taxon>Agaricomycetes</taxon>
        <taxon>Agaricomycetidae</taxon>
        <taxon>Agaricales</taxon>
        <taxon>Agaricineae</taxon>
        <taxon>Psathyrellaceae</taxon>
        <taxon>Ephemerocybe</taxon>
    </lineage>
</organism>
<sequence length="155" mass="17061">MESYVAAATSDLQRPMYRLQGLAKPQKSPPSKRQASRHKRWELGYQQVRFIQAQEVKLNFGASEMFKTSTNPLAVDLAALQNNLNDYLAVEAGAARARGRSPPSSSSSDTRLRVYPSRKARSLASQTPLFGEVTTNAIKATAAEIAPNRLAKQLK</sequence>
<dbReference type="InterPro" id="IPR055567">
    <property type="entry name" value="DUF7143"/>
</dbReference>
<feature type="region of interest" description="Disordered" evidence="1">
    <location>
        <begin position="94"/>
        <end position="114"/>
    </location>
</feature>